<evidence type="ECO:0000313" key="1">
    <source>
        <dbReference type="EMBL" id="KKL65004.1"/>
    </source>
</evidence>
<comment type="caution">
    <text evidence="1">The sequence shown here is derived from an EMBL/GenBank/DDBJ whole genome shotgun (WGS) entry which is preliminary data.</text>
</comment>
<proteinExistence type="predicted"/>
<sequence>MITKYAIKTTFGYVVRRGTTPGELAYYYAAVSDAKHFDTAKDATQWLERAAFHNGREGRPYSGSPQIVRVDEKVSQLTYVDAGPVA</sequence>
<dbReference type="AlphaFoldDB" id="A0A0F9DTF2"/>
<organism evidence="1">
    <name type="scientific">marine sediment metagenome</name>
    <dbReference type="NCBI Taxonomy" id="412755"/>
    <lineage>
        <taxon>unclassified sequences</taxon>
        <taxon>metagenomes</taxon>
        <taxon>ecological metagenomes</taxon>
    </lineage>
</organism>
<reference evidence="1" key="1">
    <citation type="journal article" date="2015" name="Nature">
        <title>Complex archaea that bridge the gap between prokaryotes and eukaryotes.</title>
        <authorList>
            <person name="Spang A."/>
            <person name="Saw J.H."/>
            <person name="Jorgensen S.L."/>
            <person name="Zaremba-Niedzwiedzka K."/>
            <person name="Martijn J."/>
            <person name="Lind A.E."/>
            <person name="van Eijk R."/>
            <person name="Schleper C."/>
            <person name="Guy L."/>
            <person name="Ettema T.J."/>
        </authorList>
    </citation>
    <scope>NUCLEOTIDE SEQUENCE</scope>
</reference>
<name>A0A0F9DTF2_9ZZZZ</name>
<protein>
    <submittedName>
        <fullName evidence="1">Uncharacterized protein</fullName>
    </submittedName>
</protein>
<gene>
    <name evidence="1" type="ORF">LCGC14_2159310</name>
</gene>
<dbReference type="EMBL" id="LAZR01027670">
    <property type="protein sequence ID" value="KKL65004.1"/>
    <property type="molecule type" value="Genomic_DNA"/>
</dbReference>
<accession>A0A0F9DTF2</accession>